<evidence type="ECO:0000256" key="14">
    <source>
        <dbReference type="SAM" id="SignalP"/>
    </source>
</evidence>
<dbReference type="GO" id="GO:0005886">
    <property type="term" value="C:plasma membrane"/>
    <property type="evidence" value="ECO:0007669"/>
    <property type="project" value="UniProtKB-SubCell"/>
</dbReference>
<feature type="region of interest" description="Disordered" evidence="12">
    <location>
        <begin position="26"/>
        <end position="58"/>
    </location>
</feature>
<dbReference type="AlphaFoldDB" id="A0A7W7VCH9"/>
<evidence type="ECO:0000256" key="13">
    <source>
        <dbReference type="SAM" id="Phobius"/>
    </source>
</evidence>
<keyword evidence="8 13" id="KW-1133">Transmembrane helix</keyword>
<sequence>MVSAGRWVAVFACAIAASAFVPGVAGAQPPPEEEEMAVPPPLPDGFEVPGDDGQPDRDYVQETPCISSLPAVKAIEHKPWGQDRLRFRELATFATGVDQKVAVIDTGVSDHTYFGGRLEAGGDYVARGGDGLDDCDGHGTAVAGIIAADPPDEAIGFQGIAPAARIVSIRQTSSNFSFTNPDTNEPQPAGSLTTLTKAIIRAATTDGVTVINMSVNNCRPVSLGPIRDEERQLQAALRYAVEERDIVVVASAGNVGEGNCTTQNGPDPRKPTQIVFPPWFTDHVLSVAAMTESGEPAEFSIQGPWVSVAAPGTDIVSLDPANPNQLVNRTFDKDRKEAPIQGTSFAAPYVAGLAALVRDRFEDLDARQVMHRITATAAHPAATDGRDNVVGHGMIDPIAALTAFIPAESNLPPDEAVAVPFEMPPPYERDWGPAQVAIIGTAGGGGLLLLTLFVVHTVRRNRRSG</sequence>
<feature type="transmembrane region" description="Helical" evidence="13">
    <location>
        <begin position="436"/>
        <end position="455"/>
    </location>
</feature>
<dbReference type="PROSITE" id="PS00136">
    <property type="entry name" value="SUBTILASE_ASP"/>
    <property type="match status" value="1"/>
</dbReference>
<dbReference type="Pfam" id="PF00082">
    <property type="entry name" value="Peptidase_S8"/>
    <property type="match status" value="1"/>
</dbReference>
<dbReference type="InterPro" id="IPR036852">
    <property type="entry name" value="Peptidase_S8/S53_dom_sf"/>
</dbReference>
<dbReference type="PROSITE" id="PS00137">
    <property type="entry name" value="SUBTILASE_HIS"/>
    <property type="match status" value="1"/>
</dbReference>
<keyword evidence="5 13" id="KW-0812">Transmembrane</keyword>
<dbReference type="EMBL" id="JACHJQ010000002">
    <property type="protein sequence ID" value="MBB4905086.1"/>
    <property type="molecule type" value="Genomic_DNA"/>
</dbReference>
<evidence type="ECO:0000256" key="12">
    <source>
        <dbReference type="SAM" id="MobiDB-lite"/>
    </source>
</evidence>
<keyword evidence="17" id="KW-1185">Reference proteome</keyword>
<evidence type="ECO:0000259" key="15">
    <source>
        <dbReference type="Pfam" id="PF00082"/>
    </source>
</evidence>
<evidence type="ECO:0000256" key="8">
    <source>
        <dbReference type="ARBA" id="ARBA00022989"/>
    </source>
</evidence>
<keyword evidence="9 13" id="KW-0472">Membrane</keyword>
<dbReference type="PRINTS" id="PR00723">
    <property type="entry name" value="SUBTILISIN"/>
</dbReference>
<dbReference type="PROSITE" id="PS00138">
    <property type="entry name" value="SUBTILASE_SER"/>
    <property type="match status" value="1"/>
</dbReference>
<dbReference type="InterPro" id="IPR022398">
    <property type="entry name" value="Peptidase_S8_His-AS"/>
</dbReference>
<dbReference type="Proteomes" id="UP000520767">
    <property type="component" value="Unassembled WGS sequence"/>
</dbReference>
<comment type="similarity">
    <text evidence="2 10 11">Belongs to the peptidase S8 family.</text>
</comment>
<dbReference type="NCBIfam" id="TIGR03921">
    <property type="entry name" value="T7SS_mycosin"/>
    <property type="match status" value="1"/>
</dbReference>
<keyword evidence="4 10" id="KW-0645">Protease</keyword>
<dbReference type="InterPro" id="IPR023827">
    <property type="entry name" value="Peptidase_S8_Asp-AS"/>
</dbReference>
<evidence type="ECO:0000256" key="6">
    <source>
        <dbReference type="ARBA" id="ARBA00022801"/>
    </source>
</evidence>
<dbReference type="PANTHER" id="PTHR43806:SF11">
    <property type="entry name" value="CEREVISIN-RELATED"/>
    <property type="match status" value="1"/>
</dbReference>
<evidence type="ECO:0000256" key="5">
    <source>
        <dbReference type="ARBA" id="ARBA00022692"/>
    </source>
</evidence>
<dbReference type="RefSeq" id="WP_184809378.1">
    <property type="nucleotide sequence ID" value="NZ_JACHJQ010000002.1"/>
</dbReference>
<dbReference type="GO" id="GO:0006508">
    <property type="term" value="P:proteolysis"/>
    <property type="evidence" value="ECO:0007669"/>
    <property type="project" value="UniProtKB-KW"/>
</dbReference>
<comment type="caution">
    <text evidence="16">The sequence shown here is derived from an EMBL/GenBank/DDBJ whole genome shotgun (WGS) entry which is preliminary data.</text>
</comment>
<feature type="active site" description="Charge relay system" evidence="10">
    <location>
        <position position="138"/>
    </location>
</feature>
<evidence type="ECO:0000313" key="17">
    <source>
        <dbReference type="Proteomes" id="UP000520767"/>
    </source>
</evidence>
<dbReference type="GO" id="GO:0004252">
    <property type="term" value="F:serine-type endopeptidase activity"/>
    <property type="evidence" value="ECO:0007669"/>
    <property type="project" value="UniProtKB-UniRule"/>
</dbReference>
<feature type="chain" id="PRO_5031281164" evidence="14">
    <location>
        <begin position="28"/>
        <end position="465"/>
    </location>
</feature>
<dbReference type="SUPFAM" id="SSF52743">
    <property type="entry name" value="Subtilisin-like"/>
    <property type="match status" value="1"/>
</dbReference>
<evidence type="ECO:0000256" key="4">
    <source>
        <dbReference type="ARBA" id="ARBA00022670"/>
    </source>
</evidence>
<protein>
    <submittedName>
        <fullName evidence="16">Membrane-anchored mycosin MYCP</fullName>
        <ecNumber evidence="16">3.4.21.-</ecNumber>
    </submittedName>
</protein>
<dbReference type="PROSITE" id="PS51892">
    <property type="entry name" value="SUBTILASE"/>
    <property type="match status" value="1"/>
</dbReference>
<feature type="domain" description="Peptidase S8/S53" evidence="15">
    <location>
        <begin position="98"/>
        <end position="393"/>
    </location>
</feature>
<dbReference type="Gene3D" id="3.40.50.200">
    <property type="entry name" value="Peptidase S8/S53 domain"/>
    <property type="match status" value="1"/>
</dbReference>
<feature type="active site" description="Charge relay system" evidence="10">
    <location>
        <position position="105"/>
    </location>
</feature>
<keyword evidence="6 10" id="KW-0378">Hydrolase</keyword>
<evidence type="ECO:0000256" key="7">
    <source>
        <dbReference type="ARBA" id="ARBA00022825"/>
    </source>
</evidence>
<evidence type="ECO:0000256" key="9">
    <source>
        <dbReference type="ARBA" id="ARBA00023136"/>
    </source>
</evidence>
<keyword evidence="14" id="KW-0732">Signal</keyword>
<evidence type="ECO:0000313" key="16">
    <source>
        <dbReference type="EMBL" id="MBB4905086.1"/>
    </source>
</evidence>
<keyword evidence="7 10" id="KW-0720">Serine protease</keyword>
<dbReference type="CDD" id="cd00306">
    <property type="entry name" value="Peptidases_S8_S53"/>
    <property type="match status" value="1"/>
</dbReference>
<evidence type="ECO:0000256" key="2">
    <source>
        <dbReference type="ARBA" id="ARBA00011073"/>
    </source>
</evidence>
<dbReference type="PANTHER" id="PTHR43806">
    <property type="entry name" value="PEPTIDASE S8"/>
    <property type="match status" value="1"/>
</dbReference>
<name>A0A7W7VCH9_9PSEU</name>
<evidence type="ECO:0000256" key="10">
    <source>
        <dbReference type="PROSITE-ProRule" id="PRU01240"/>
    </source>
</evidence>
<gene>
    <name evidence="16" type="ORF">FHR82_001303</name>
</gene>
<evidence type="ECO:0000256" key="1">
    <source>
        <dbReference type="ARBA" id="ARBA00004162"/>
    </source>
</evidence>
<evidence type="ECO:0000256" key="3">
    <source>
        <dbReference type="ARBA" id="ARBA00022475"/>
    </source>
</evidence>
<dbReference type="InterPro" id="IPR023834">
    <property type="entry name" value="T7SS_pept_S8A_mycosin"/>
</dbReference>
<feature type="active site" description="Charge relay system" evidence="10">
    <location>
        <position position="344"/>
    </location>
</feature>
<organism evidence="16 17">
    <name type="scientific">Actinophytocola algeriensis</name>
    <dbReference type="NCBI Taxonomy" id="1768010"/>
    <lineage>
        <taxon>Bacteria</taxon>
        <taxon>Bacillati</taxon>
        <taxon>Actinomycetota</taxon>
        <taxon>Actinomycetes</taxon>
        <taxon>Pseudonocardiales</taxon>
        <taxon>Pseudonocardiaceae</taxon>
    </lineage>
</organism>
<dbReference type="InterPro" id="IPR050131">
    <property type="entry name" value="Peptidase_S8_subtilisin-like"/>
</dbReference>
<feature type="signal peptide" evidence="14">
    <location>
        <begin position="1"/>
        <end position="27"/>
    </location>
</feature>
<dbReference type="InterPro" id="IPR000209">
    <property type="entry name" value="Peptidase_S8/S53_dom"/>
</dbReference>
<proteinExistence type="inferred from homology"/>
<reference evidence="16 17" key="1">
    <citation type="submission" date="2020-08" db="EMBL/GenBank/DDBJ databases">
        <title>Genomic Encyclopedia of Type Strains, Phase III (KMG-III): the genomes of soil and plant-associated and newly described type strains.</title>
        <authorList>
            <person name="Whitman W."/>
        </authorList>
    </citation>
    <scope>NUCLEOTIDE SEQUENCE [LARGE SCALE GENOMIC DNA]</scope>
    <source>
        <strain evidence="16 17">CECT 8960</strain>
    </source>
</reference>
<evidence type="ECO:0000256" key="11">
    <source>
        <dbReference type="RuleBase" id="RU003355"/>
    </source>
</evidence>
<dbReference type="InterPro" id="IPR023828">
    <property type="entry name" value="Peptidase_S8_Ser-AS"/>
</dbReference>
<dbReference type="InterPro" id="IPR015500">
    <property type="entry name" value="Peptidase_S8_subtilisin-rel"/>
</dbReference>
<comment type="subcellular location">
    <subcellularLocation>
        <location evidence="1">Cell membrane</location>
        <topology evidence="1">Single-pass membrane protein</topology>
    </subcellularLocation>
</comment>
<accession>A0A7W7VCH9</accession>
<keyword evidence="3" id="KW-1003">Cell membrane</keyword>
<dbReference type="EC" id="3.4.21.-" evidence="16"/>